<reference evidence="3 4" key="1">
    <citation type="submission" date="2016-10" db="EMBL/GenBank/DDBJ databases">
        <authorList>
            <person name="Varghese N."/>
        </authorList>
    </citation>
    <scope>NUCLEOTIDE SEQUENCE [LARGE SCALE GENOMIC DNA]</scope>
    <source>
        <strain evidence="3 4">KB11</strain>
    </source>
</reference>
<keyword evidence="1" id="KW-0812">Transmembrane</keyword>
<feature type="domain" description="Zinc-ribbon" evidence="2">
    <location>
        <begin position="2"/>
        <end position="23"/>
    </location>
</feature>
<dbReference type="InterPro" id="IPR026870">
    <property type="entry name" value="Zinc_ribbon_dom"/>
</dbReference>
<dbReference type="OMA" id="ILMAMIC"/>
<dbReference type="AlphaFoldDB" id="A0A2H4U5Q0"/>
<protein>
    <submittedName>
        <fullName evidence="3">Pseudomurein-binding protein</fullName>
    </submittedName>
</protein>
<dbReference type="Pfam" id="PF13240">
    <property type="entry name" value="Zn_Ribbon_1"/>
    <property type="match status" value="1"/>
</dbReference>
<dbReference type="RefSeq" id="WP_011953781.1">
    <property type="nucleotide sequence ID" value="NZ_CAYASF010000025.1"/>
</dbReference>
<sequence>MFCPKCGKDLPDNSKFCKYCGSQIKNKGTLSHVPASAGDDEKSKNIIIVGLVALIVVLIVVFAAIGTGMFSGSDEGMSSDASSSSSSVSGDSGVQSLSLSSFPVSEAPGLAQAIKDNGGNFPVNYKSLSLSKSQCLYILTKSVSLIGHGDSGATISVGNPSYAPHPSGRDYSNSIAQANYVDMSDRFASWIDRNGQVPNYVGIYAGGVPDISPSKMLDIEIAILLQYGSTGTLPSSVSV</sequence>
<dbReference type="GeneID" id="78816872"/>
<keyword evidence="1" id="KW-1133">Transmembrane helix</keyword>
<dbReference type="Proteomes" id="UP000232133">
    <property type="component" value="Chromosome"/>
</dbReference>
<evidence type="ECO:0000313" key="3">
    <source>
        <dbReference type="EMBL" id="ATZ59445.1"/>
    </source>
</evidence>
<accession>A0A2H4U5Q0</accession>
<name>A0A2H4U5Q0_METSM</name>
<gene>
    <name evidence="3" type="ORF">BK798_02995</name>
</gene>
<feature type="transmembrane region" description="Helical" evidence="1">
    <location>
        <begin position="46"/>
        <end position="70"/>
    </location>
</feature>
<proteinExistence type="predicted"/>
<evidence type="ECO:0000313" key="4">
    <source>
        <dbReference type="Proteomes" id="UP000232133"/>
    </source>
</evidence>
<organism evidence="3 4">
    <name type="scientific">Methanobrevibacter smithii</name>
    <dbReference type="NCBI Taxonomy" id="2173"/>
    <lineage>
        <taxon>Archaea</taxon>
        <taxon>Methanobacteriati</taxon>
        <taxon>Methanobacteriota</taxon>
        <taxon>Methanomada group</taxon>
        <taxon>Methanobacteria</taxon>
        <taxon>Methanobacteriales</taxon>
        <taxon>Methanobacteriaceae</taxon>
        <taxon>Methanobrevibacter</taxon>
    </lineage>
</organism>
<dbReference type="EMBL" id="CP017803">
    <property type="protein sequence ID" value="ATZ59445.1"/>
    <property type="molecule type" value="Genomic_DNA"/>
</dbReference>
<evidence type="ECO:0000256" key="1">
    <source>
        <dbReference type="SAM" id="Phobius"/>
    </source>
</evidence>
<evidence type="ECO:0000259" key="2">
    <source>
        <dbReference type="Pfam" id="PF13240"/>
    </source>
</evidence>
<keyword evidence="1" id="KW-0472">Membrane</keyword>